<evidence type="ECO:0000256" key="2">
    <source>
        <dbReference type="ARBA" id="ARBA00022692"/>
    </source>
</evidence>
<evidence type="ECO:0000313" key="7">
    <source>
        <dbReference type="EMBL" id="GGI00355.1"/>
    </source>
</evidence>
<comment type="subcellular location">
    <subcellularLocation>
        <location evidence="1">Membrane</location>
        <topology evidence="1">Multi-pass membrane protein</topology>
    </subcellularLocation>
</comment>
<proteinExistence type="predicted"/>
<dbReference type="Proteomes" id="UP000818603">
    <property type="component" value="Unassembled WGS sequence"/>
</dbReference>
<keyword evidence="10" id="KW-1185">Reference proteome</keyword>
<evidence type="ECO:0000313" key="8">
    <source>
        <dbReference type="EMBL" id="NHK29086.1"/>
    </source>
</evidence>
<dbReference type="AlphaFoldDB" id="A0A8J3ERP9"/>
<evidence type="ECO:0000256" key="5">
    <source>
        <dbReference type="SAM" id="Phobius"/>
    </source>
</evidence>
<reference evidence="7" key="1">
    <citation type="journal article" date="2014" name="Int. J. Syst. Evol. Microbiol.">
        <title>Complete genome sequence of Corynebacterium casei LMG S-19264T (=DSM 44701T), isolated from a smear-ripened cheese.</title>
        <authorList>
            <consortium name="US DOE Joint Genome Institute (JGI-PGF)"/>
            <person name="Walter F."/>
            <person name="Albersmeier A."/>
            <person name="Kalinowski J."/>
            <person name="Ruckert C."/>
        </authorList>
    </citation>
    <scope>NUCLEOTIDE SEQUENCE</scope>
    <source>
        <strain evidence="7">CGMCC 1.14984</strain>
    </source>
</reference>
<dbReference type="Pfam" id="PF06271">
    <property type="entry name" value="RDD"/>
    <property type="match status" value="1"/>
</dbReference>
<feature type="domain" description="RDD" evidence="6">
    <location>
        <begin position="2"/>
        <end position="151"/>
    </location>
</feature>
<evidence type="ECO:0000256" key="4">
    <source>
        <dbReference type="ARBA" id="ARBA00023136"/>
    </source>
</evidence>
<protein>
    <submittedName>
        <fullName evidence="8">RDD family protein</fullName>
    </submittedName>
</protein>
<name>A0A8J3ERP9_9PROT</name>
<keyword evidence="2 5" id="KW-0812">Transmembrane</keyword>
<reference evidence="8 10" key="2">
    <citation type="submission" date="2020-02" db="EMBL/GenBank/DDBJ databases">
        <title>Genome sequence of Parvularcula flava strain NH6-79.</title>
        <authorList>
            <person name="Abdul Karim M.H."/>
            <person name="Lam M.Q."/>
            <person name="Chen S.J."/>
            <person name="Yahya A."/>
            <person name="Shahir S."/>
            <person name="Shamsir M.S."/>
            <person name="Chong C.S."/>
        </authorList>
    </citation>
    <scope>NUCLEOTIDE SEQUENCE [LARGE SCALE GENOMIC DNA]</scope>
    <source>
        <strain evidence="8 10">NH6-79</strain>
    </source>
</reference>
<dbReference type="InterPro" id="IPR010432">
    <property type="entry name" value="RDD"/>
</dbReference>
<dbReference type="EMBL" id="BMGZ01000003">
    <property type="protein sequence ID" value="GGI00355.1"/>
    <property type="molecule type" value="Genomic_DNA"/>
</dbReference>
<evidence type="ECO:0000313" key="10">
    <source>
        <dbReference type="Proteomes" id="UP000818603"/>
    </source>
</evidence>
<accession>A0A8J3ERP9</accession>
<comment type="caution">
    <text evidence="7">The sequence shown here is derived from an EMBL/GenBank/DDBJ whole genome shotgun (WGS) entry which is preliminary data.</text>
</comment>
<dbReference type="EMBL" id="VCJR02000003">
    <property type="protein sequence ID" value="NHK29086.1"/>
    <property type="molecule type" value="Genomic_DNA"/>
</dbReference>
<dbReference type="RefSeq" id="WP_166426556.1">
    <property type="nucleotide sequence ID" value="NZ_BMGZ01000003.1"/>
</dbReference>
<dbReference type="Proteomes" id="UP000621856">
    <property type="component" value="Unassembled WGS sequence"/>
</dbReference>
<evidence type="ECO:0000256" key="3">
    <source>
        <dbReference type="ARBA" id="ARBA00022989"/>
    </source>
</evidence>
<feature type="transmembrane region" description="Helical" evidence="5">
    <location>
        <begin position="36"/>
        <end position="55"/>
    </location>
</feature>
<sequence>MLAGLIDNTVILSWACVLAVVSFSLGADTIIADKRIGYIIALSTLTLPVVTLFAFNEAAPWRATPGKLLLGLRLDYPGTPSFARAFIRNLLKFLPWEVCHIGIWLIPGPIFVSEPTASSWAIIIAGEALALIWLASLFTPSGRTIHDRIAGLAVTKKPSVS</sequence>
<evidence type="ECO:0000313" key="9">
    <source>
        <dbReference type="Proteomes" id="UP000621856"/>
    </source>
</evidence>
<feature type="transmembrane region" description="Helical" evidence="5">
    <location>
        <begin position="118"/>
        <end position="138"/>
    </location>
</feature>
<dbReference type="GO" id="GO:0016020">
    <property type="term" value="C:membrane"/>
    <property type="evidence" value="ECO:0007669"/>
    <property type="project" value="UniProtKB-SubCell"/>
</dbReference>
<organism evidence="7 9">
    <name type="scientific">Aquisalinus luteolus</name>
    <dbReference type="NCBI Taxonomy" id="1566827"/>
    <lineage>
        <taxon>Bacteria</taxon>
        <taxon>Pseudomonadati</taxon>
        <taxon>Pseudomonadota</taxon>
        <taxon>Alphaproteobacteria</taxon>
        <taxon>Parvularculales</taxon>
        <taxon>Parvularculaceae</taxon>
        <taxon>Aquisalinus</taxon>
    </lineage>
</organism>
<keyword evidence="4 5" id="KW-0472">Membrane</keyword>
<keyword evidence="3 5" id="KW-1133">Transmembrane helix</keyword>
<evidence type="ECO:0000259" key="6">
    <source>
        <dbReference type="Pfam" id="PF06271"/>
    </source>
</evidence>
<gene>
    <name evidence="8" type="ORF">FF098_014275</name>
    <name evidence="7" type="ORF">GCM10011355_28450</name>
</gene>
<evidence type="ECO:0000256" key="1">
    <source>
        <dbReference type="ARBA" id="ARBA00004141"/>
    </source>
</evidence>
<reference evidence="7" key="3">
    <citation type="submission" date="2020-09" db="EMBL/GenBank/DDBJ databases">
        <authorList>
            <person name="Sun Q."/>
            <person name="Zhou Y."/>
        </authorList>
    </citation>
    <scope>NUCLEOTIDE SEQUENCE</scope>
    <source>
        <strain evidence="7">CGMCC 1.14984</strain>
    </source>
</reference>